<accession>L0A896</accession>
<protein>
    <submittedName>
        <fullName evidence="2">Uncharacterized protein</fullName>
    </submittedName>
</protein>
<dbReference type="PATRIC" id="fig|937777.3.peg.3894"/>
<name>L0A896_DEIPD</name>
<evidence type="ECO:0000313" key="2">
    <source>
        <dbReference type="EMBL" id="AFZ69295.1"/>
    </source>
</evidence>
<dbReference type="KEGG" id="dpd:Deipe_3880"/>
<dbReference type="Proteomes" id="UP000010467">
    <property type="component" value="Plasmid pDEIPE01"/>
</dbReference>
<dbReference type="HOGENOM" id="CLU_2315641_0_0_0"/>
<organism evidence="2 3">
    <name type="scientific">Deinococcus peraridilitoris (strain DSM 19664 / LMG 22246 / CIP 109416 / KR-200)</name>
    <dbReference type="NCBI Taxonomy" id="937777"/>
    <lineage>
        <taxon>Bacteria</taxon>
        <taxon>Thermotogati</taxon>
        <taxon>Deinococcota</taxon>
        <taxon>Deinococci</taxon>
        <taxon>Deinococcales</taxon>
        <taxon>Deinococcaceae</taxon>
        <taxon>Deinococcus</taxon>
    </lineage>
</organism>
<dbReference type="RefSeq" id="WP_015231197.1">
    <property type="nucleotide sequence ID" value="NC_019789.1"/>
</dbReference>
<reference evidence="3" key="1">
    <citation type="submission" date="2012-03" db="EMBL/GenBank/DDBJ databases">
        <title>Complete sequence of plasmid 1 of Deinococcus peraridilitoris DSM 19664.</title>
        <authorList>
            <person name="Lucas S."/>
            <person name="Copeland A."/>
            <person name="Lapidus A."/>
            <person name="Glavina del Rio T."/>
            <person name="Dalin E."/>
            <person name="Tice H."/>
            <person name="Bruce D."/>
            <person name="Goodwin L."/>
            <person name="Pitluck S."/>
            <person name="Peters L."/>
            <person name="Mikhailova N."/>
            <person name="Lu M."/>
            <person name="Kyrpides N."/>
            <person name="Mavromatis K."/>
            <person name="Ivanova N."/>
            <person name="Brettin T."/>
            <person name="Detter J.C."/>
            <person name="Han C."/>
            <person name="Larimer F."/>
            <person name="Land M."/>
            <person name="Hauser L."/>
            <person name="Markowitz V."/>
            <person name="Cheng J.-F."/>
            <person name="Hugenholtz P."/>
            <person name="Woyke T."/>
            <person name="Wu D."/>
            <person name="Pukall R."/>
            <person name="Steenblock K."/>
            <person name="Brambilla E."/>
            <person name="Klenk H.-P."/>
            <person name="Eisen J.A."/>
        </authorList>
    </citation>
    <scope>NUCLEOTIDE SEQUENCE [LARGE SCALE GENOMIC DNA]</scope>
    <source>
        <strain evidence="3">DSM 19664 / LMG 22246 / CIP 109416 / KR-200</strain>
        <plasmid evidence="3">Plasmid pDEIPE01</plasmid>
    </source>
</reference>
<feature type="region of interest" description="Disordered" evidence="1">
    <location>
        <begin position="19"/>
        <end position="49"/>
    </location>
</feature>
<dbReference type="AlphaFoldDB" id="L0A896"/>
<dbReference type="EMBL" id="CP003383">
    <property type="protein sequence ID" value="AFZ69295.1"/>
    <property type="molecule type" value="Genomic_DNA"/>
</dbReference>
<evidence type="ECO:0000313" key="3">
    <source>
        <dbReference type="Proteomes" id="UP000010467"/>
    </source>
</evidence>
<keyword evidence="2" id="KW-0614">Plasmid</keyword>
<sequence length="99" mass="10895">MIEVSEEIHFAVDSTFLKPPQVESGDHAKPDRPLGGPFTGHTTRKSNVTRVSEAESVKLELDQLAGLLARSRNRFALIGPYPQMLQNVITAAQKLAKLE</sequence>
<geneLocation type="plasmid" evidence="2 3">
    <name>pDEIPE01</name>
</geneLocation>
<evidence type="ECO:0000256" key="1">
    <source>
        <dbReference type="SAM" id="MobiDB-lite"/>
    </source>
</evidence>
<proteinExistence type="predicted"/>
<keyword evidence="3" id="KW-1185">Reference proteome</keyword>
<gene>
    <name evidence="2" type="ordered locus">Deipe_3880</name>
</gene>